<organism evidence="1 2">
    <name type="scientific">Pantoea phage vB_PagS_AAS21</name>
    <dbReference type="NCBI Taxonomy" id="2575261"/>
    <lineage>
        <taxon>Viruses</taxon>
        <taxon>Duplodnaviria</taxon>
        <taxon>Heunggongvirae</taxon>
        <taxon>Uroviricota</taxon>
        <taxon>Caudoviricetes</taxon>
        <taxon>Demerecviridae</taxon>
        <taxon>Keyvirus</taxon>
        <taxon>Keyvirus AAS21</taxon>
    </lineage>
</organism>
<proteinExistence type="predicted"/>
<keyword evidence="2" id="KW-1185">Reference proteome</keyword>
<accession>A0A4Y5P1D6</accession>
<gene>
    <name evidence="1" type="ORF">AAS21_gp043</name>
</gene>
<evidence type="ECO:0000313" key="1">
    <source>
        <dbReference type="EMBL" id="QCW23781.1"/>
    </source>
</evidence>
<dbReference type="EMBL" id="MK770119">
    <property type="protein sequence ID" value="QCW23781.1"/>
    <property type="molecule type" value="Genomic_DNA"/>
</dbReference>
<evidence type="ECO:0000313" key="2">
    <source>
        <dbReference type="Proteomes" id="UP000308921"/>
    </source>
</evidence>
<reference evidence="1 2" key="1">
    <citation type="submission" date="2019-04" db="EMBL/GenBank/DDBJ databases">
        <title>Complete genome sequence of Pantoea bacteriophage vB_PagS_AAS21.</title>
        <authorList>
            <person name="Truncaite L."/>
            <person name="Simoliuniene M."/>
            <person name="Zajanckauskaite A."/>
            <person name="Meskys R."/>
            <person name="Simoliunas E."/>
        </authorList>
    </citation>
    <scope>NUCLEOTIDE SEQUENCE [LARGE SCALE GENOMIC DNA]</scope>
</reference>
<name>A0A4Y5P1D6_9CAUD</name>
<dbReference type="Proteomes" id="UP000308921">
    <property type="component" value="Segment"/>
</dbReference>
<sequence length="112" mass="13004">MKKQDIVAKCEEYGEFYMQYEKLKVSGVSKSKDNTYLQGTTEFDESQDKYLAARLKAENIKPADDDHILVFSRTNDSFRYIPVKKVRKITSLNTELDRASKLRKSSGPRRES</sequence>
<protein>
    <submittedName>
        <fullName evidence="1">Uncharacterized protein</fullName>
    </submittedName>
</protein>